<gene>
    <name evidence="9" type="ORF">CERZMDRAFT_101612</name>
</gene>
<dbReference type="SMART" id="SM00535">
    <property type="entry name" value="RIBOc"/>
    <property type="match status" value="1"/>
</dbReference>
<dbReference type="GO" id="GO:0006364">
    <property type="term" value="P:rRNA processing"/>
    <property type="evidence" value="ECO:0007669"/>
    <property type="project" value="TreeGrafter"/>
</dbReference>
<dbReference type="InterPro" id="IPR036389">
    <property type="entry name" value="RNase_III_sf"/>
</dbReference>
<dbReference type="GO" id="GO:0003723">
    <property type="term" value="F:RNA binding"/>
    <property type="evidence" value="ECO:0007669"/>
    <property type="project" value="UniProtKB-KW"/>
</dbReference>
<dbReference type="SUPFAM" id="SSF69065">
    <property type="entry name" value="RNase III domain-like"/>
    <property type="match status" value="1"/>
</dbReference>
<keyword evidence="10" id="KW-1185">Reference proteome</keyword>
<keyword evidence="3" id="KW-0540">Nuclease</keyword>
<feature type="compositionally biased region" description="Basic and acidic residues" evidence="7">
    <location>
        <begin position="20"/>
        <end position="58"/>
    </location>
</feature>
<keyword evidence="4" id="KW-0255">Endonuclease</keyword>
<dbReference type="OrthoDB" id="2392202at2759"/>
<name>A0A6A6F102_9PEZI</name>
<dbReference type="PANTHER" id="PTHR11207">
    <property type="entry name" value="RIBONUCLEASE III"/>
    <property type="match status" value="1"/>
</dbReference>
<dbReference type="CDD" id="cd00593">
    <property type="entry name" value="RIBOc"/>
    <property type="match status" value="1"/>
</dbReference>
<evidence type="ECO:0000313" key="9">
    <source>
        <dbReference type="EMBL" id="KAF2208158.1"/>
    </source>
</evidence>
<evidence type="ECO:0000256" key="5">
    <source>
        <dbReference type="ARBA" id="ARBA00022801"/>
    </source>
</evidence>
<evidence type="ECO:0000256" key="6">
    <source>
        <dbReference type="ARBA" id="ARBA00022884"/>
    </source>
</evidence>
<keyword evidence="6" id="KW-0694">RNA-binding</keyword>
<dbReference type="PROSITE" id="PS00517">
    <property type="entry name" value="RNASE_3_1"/>
    <property type="match status" value="1"/>
</dbReference>
<evidence type="ECO:0000256" key="7">
    <source>
        <dbReference type="SAM" id="MobiDB-lite"/>
    </source>
</evidence>
<dbReference type="Gene3D" id="3.30.160.20">
    <property type="match status" value="1"/>
</dbReference>
<evidence type="ECO:0000259" key="8">
    <source>
        <dbReference type="PROSITE" id="PS50142"/>
    </source>
</evidence>
<dbReference type="Pfam" id="PF00636">
    <property type="entry name" value="Ribonuclease_3"/>
    <property type="match status" value="1"/>
</dbReference>
<dbReference type="GO" id="GO:0034475">
    <property type="term" value="P:U4 snRNA 3'-end processing"/>
    <property type="evidence" value="ECO:0007669"/>
    <property type="project" value="UniProtKB-ARBA"/>
</dbReference>
<comment type="catalytic activity">
    <reaction evidence="1">
        <text>Endonucleolytic cleavage to 5'-phosphomonoester.</text>
        <dbReference type="EC" id="3.1.26.3"/>
    </reaction>
</comment>
<dbReference type="PROSITE" id="PS50142">
    <property type="entry name" value="RNASE_3_2"/>
    <property type="match status" value="1"/>
</dbReference>
<dbReference type="GO" id="GO:0034963">
    <property type="term" value="P:box C/D sno(s)RNA processing"/>
    <property type="evidence" value="ECO:0007669"/>
    <property type="project" value="UniProtKB-ARBA"/>
</dbReference>
<dbReference type="GO" id="GO:0004525">
    <property type="term" value="F:ribonuclease III activity"/>
    <property type="evidence" value="ECO:0007669"/>
    <property type="project" value="UniProtKB-EC"/>
</dbReference>
<keyword evidence="5" id="KW-0378">Hydrolase</keyword>
<evidence type="ECO:0000313" key="10">
    <source>
        <dbReference type="Proteomes" id="UP000799539"/>
    </source>
</evidence>
<feature type="domain" description="RNase III" evidence="8">
    <location>
        <begin position="110"/>
        <end position="233"/>
    </location>
</feature>
<evidence type="ECO:0000256" key="3">
    <source>
        <dbReference type="ARBA" id="ARBA00022722"/>
    </source>
</evidence>
<dbReference type="GO" id="GO:0005654">
    <property type="term" value="C:nucleoplasm"/>
    <property type="evidence" value="ECO:0007669"/>
    <property type="project" value="TreeGrafter"/>
</dbReference>
<dbReference type="EMBL" id="ML992696">
    <property type="protein sequence ID" value="KAF2208158.1"/>
    <property type="molecule type" value="Genomic_DNA"/>
</dbReference>
<dbReference type="AlphaFoldDB" id="A0A6A6F102"/>
<feature type="region of interest" description="Disordered" evidence="7">
    <location>
        <begin position="378"/>
        <end position="403"/>
    </location>
</feature>
<sequence>MNHKRSRHGEGDGGGSPKRQKFDSTSHRPKNDGSRNHERQREREREPRAQHNGRQERAQHHHSFLPNPSISHAKAVQKLPPSTSSPHHMRAAVSTSVGADLPQLPPVKDEYRQASFRHKSHYHTSREVAAGDVTYERLEFLGDAYLELFASRLIYGRYPHLPAGRMSQLRELLVKNETLAEYSRAYHFHEMVEVGGEVENMMRDSHGRGNKGFNKILGDVFEAYVAAIVLSDFDAKGYDTAEQWCVALWAPKLLKAMDQDPSAHHTESQSKADVRSTYDVDAKAKLQKRLCGANLVRLHYDTDKPTVELKGDKLGQNVHFIALYVESAFFGVGRKLLAKGEGKNKVEAGNWAAVKAMYDPTTTQFVEELESKVLAERERRNEAKKRAEEDAQAKAVDVKVDGD</sequence>
<accession>A0A6A6F102</accession>
<proteinExistence type="predicted"/>
<evidence type="ECO:0000256" key="4">
    <source>
        <dbReference type="ARBA" id="ARBA00022759"/>
    </source>
</evidence>
<organism evidence="9 10">
    <name type="scientific">Cercospora zeae-maydis SCOH1-5</name>
    <dbReference type="NCBI Taxonomy" id="717836"/>
    <lineage>
        <taxon>Eukaryota</taxon>
        <taxon>Fungi</taxon>
        <taxon>Dikarya</taxon>
        <taxon>Ascomycota</taxon>
        <taxon>Pezizomycotina</taxon>
        <taxon>Dothideomycetes</taxon>
        <taxon>Dothideomycetidae</taxon>
        <taxon>Mycosphaerellales</taxon>
        <taxon>Mycosphaerellaceae</taxon>
        <taxon>Cercospora</taxon>
    </lineage>
</organism>
<dbReference type="EC" id="3.1.26.3" evidence="2"/>
<reference evidence="9" key="1">
    <citation type="journal article" date="2020" name="Stud. Mycol.">
        <title>101 Dothideomycetes genomes: a test case for predicting lifestyles and emergence of pathogens.</title>
        <authorList>
            <person name="Haridas S."/>
            <person name="Albert R."/>
            <person name="Binder M."/>
            <person name="Bloem J."/>
            <person name="Labutti K."/>
            <person name="Salamov A."/>
            <person name="Andreopoulos B."/>
            <person name="Baker S."/>
            <person name="Barry K."/>
            <person name="Bills G."/>
            <person name="Bluhm B."/>
            <person name="Cannon C."/>
            <person name="Castanera R."/>
            <person name="Culley D."/>
            <person name="Daum C."/>
            <person name="Ezra D."/>
            <person name="Gonzalez J."/>
            <person name="Henrissat B."/>
            <person name="Kuo A."/>
            <person name="Liang C."/>
            <person name="Lipzen A."/>
            <person name="Lutzoni F."/>
            <person name="Magnuson J."/>
            <person name="Mondo S."/>
            <person name="Nolan M."/>
            <person name="Ohm R."/>
            <person name="Pangilinan J."/>
            <person name="Park H.-J."/>
            <person name="Ramirez L."/>
            <person name="Alfaro M."/>
            <person name="Sun H."/>
            <person name="Tritt A."/>
            <person name="Yoshinaga Y."/>
            <person name="Zwiers L.-H."/>
            <person name="Turgeon B."/>
            <person name="Goodwin S."/>
            <person name="Spatafora J."/>
            <person name="Crous P."/>
            <person name="Grigoriev I."/>
        </authorList>
    </citation>
    <scope>NUCLEOTIDE SEQUENCE</scope>
    <source>
        <strain evidence="9">SCOH1-5</strain>
    </source>
</reference>
<dbReference type="GO" id="GO:0030847">
    <property type="term" value="P:termination of RNA polymerase II transcription, exosome-dependent"/>
    <property type="evidence" value="ECO:0007669"/>
    <property type="project" value="UniProtKB-ARBA"/>
</dbReference>
<protein>
    <recommendedName>
        <fullName evidence="2">ribonuclease III</fullName>
        <ecNumber evidence="2">3.1.26.3</ecNumber>
    </recommendedName>
</protein>
<feature type="region of interest" description="Disordered" evidence="7">
    <location>
        <begin position="1"/>
        <end position="106"/>
    </location>
</feature>
<dbReference type="FunFam" id="1.10.1520.10:FF:000001">
    <property type="entry name" value="Ribonuclease 3"/>
    <property type="match status" value="1"/>
</dbReference>
<dbReference type="PANTHER" id="PTHR11207:SF0">
    <property type="entry name" value="RIBONUCLEASE 3"/>
    <property type="match status" value="1"/>
</dbReference>
<dbReference type="Gene3D" id="1.10.1520.10">
    <property type="entry name" value="Ribonuclease III domain"/>
    <property type="match status" value="1"/>
</dbReference>
<evidence type="ECO:0000256" key="2">
    <source>
        <dbReference type="ARBA" id="ARBA00012177"/>
    </source>
</evidence>
<dbReference type="Proteomes" id="UP000799539">
    <property type="component" value="Unassembled WGS sequence"/>
</dbReference>
<dbReference type="InterPro" id="IPR000999">
    <property type="entry name" value="RNase_III_dom"/>
</dbReference>
<evidence type="ECO:0000256" key="1">
    <source>
        <dbReference type="ARBA" id="ARBA00000109"/>
    </source>
</evidence>